<evidence type="ECO:0000259" key="5">
    <source>
        <dbReference type="PROSITE" id="PS51480"/>
    </source>
</evidence>
<keyword evidence="3 7" id="KW-0418">Kinase</keyword>
<dbReference type="Gene3D" id="1.25.40.340">
    <property type="match status" value="1"/>
</dbReference>
<dbReference type="GO" id="GO:0016301">
    <property type="term" value="F:kinase activity"/>
    <property type="evidence" value="ECO:0007669"/>
    <property type="project" value="UniProtKB-KW"/>
</dbReference>
<comment type="caution">
    <text evidence="7">The sequence shown here is derived from an EMBL/GenBank/DDBJ whole genome shotgun (WGS) entry which is preliminary data.</text>
</comment>
<feature type="domain" description="DhaL" evidence="5">
    <location>
        <begin position="368"/>
        <end position="582"/>
    </location>
</feature>
<evidence type="ECO:0000256" key="3">
    <source>
        <dbReference type="ARBA" id="ARBA00022777"/>
    </source>
</evidence>
<evidence type="ECO:0000259" key="6">
    <source>
        <dbReference type="PROSITE" id="PS51481"/>
    </source>
</evidence>
<gene>
    <name evidence="7" type="ORF">GCM10009747_35070</name>
</gene>
<dbReference type="SUPFAM" id="SSF82549">
    <property type="entry name" value="DAK1/DegV-like"/>
    <property type="match status" value="1"/>
</dbReference>
<keyword evidence="2" id="KW-0547">Nucleotide-binding</keyword>
<protein>
    <submittedName>
        <fullName evidence="7">Dihydroxyacetone kinase family protein</fullName>
    </submittedName>
</protein>
<evidence type="ECO:0000256" key="4">
    <source>
        <dbReference type="ARBA" id="ARBA00022840"/>
    </source>
</evidence>
<dbReference type="PANTHER" id="PTHR28629">
    <property type="entry name" value="TRIOKINASE/FMN CYCLASE"/>
    <property type="match status" value="1"/>
</dbReference>
<name>A0ABN2L081_9MICO</name>
<dbReference type="InterPro" id="IPR004007">
    <property type="entry name" value="DhaL_dom"/>
</dbReference>
<evidence type="ECO:0000256" key="2">
    <source>
        <dbReference type="ARBA" id="ARBA00022741"/>
    </source>
</evidence>
<dbReference type="InterPro" id="IPR050861">
    <property type="entry name" value="Dihydroxyacetone_Kinase"/>
</dbReference>
<keyword evidence="4" id="KW-0067">ATP-binding</keyword>
<proteinExistence type="predicted"/>
<feature type="domain" description="DhaK" evidence="6">
    <location>
        <begin position="7"/>
        <end position="331"/>
    </location>
</feature>
<dbReference type="Proteomes" id="UP001500506">
    <property type="component" value="Unassembled WGS sequence"/>
</dbReference>
<evidence type="ECO:0000313" key="7">
    <source>
        <dbReference type="EMBL" id="GAA1770813.1"/>
    </source>
</evidence>
<reference evidence="7 8" key="1">
    <citation type="journal article" date="2019" name="Int. J. Syst. Evol. Microbiol.">
        <title>The Global Catalogue of Microorganisms (GCM) 10K type strain sequencing project: providing services to taxonomists for standard genome sequencing and annotation.</title>
        <authorList>
            <consortium name="The Broad Institute Genomics Platform"/>
            <consortium name="The Broad Institute Genome Sequencing Center for Infectious Disease"/>
            <person name="Wu L."/>
            <person name="Ma J."/>
        </authorList>
    </citation>
    <scope>NUCLEOTIDE SEQUENCE [LARGE SCALE GENOMIC DNA]</scope>
    <source>
        <strain evidence="7 8">JCM 14319</strain>
    </source>
</reference>
<dbReference type="InterPro" id="IPR004006">
    <property type="entry name" value="DhaK_dom"/>
</dbReference>
<dbReference type="PANTHER" id="PTHR28629:SF4">
    <property type="entry name" value="TRIOKINASE_FMN CYCLASE"/>
    <property type="match status" value="1"/>
</dbReference>
<dbReference type="SUPFAM" id="SSF101473">
    <property type="entry name" value="DhaL-like"/>
    <property type="match status" value="1"/>
</dbReference>
<accession>A0ABN2L081</accession>
<evidence type="ECO:0000313" key="8">
    <source>
        <dbReference type="Proteomes" id="UP001500506"/>
    </source>
</evidence>
<dbReference type="EMBL" id="BAAANH010000009">
    <property type="protein sequence ID" value="GAA1770813.1"/>
    <property type="molecule type" value="Genomic_DNA"/>
</dbReference>
<evidence type="ECO:0000256" key="1">
    <source>
        <dbReference type="ARBA" id="ARBA00022679"/>
    </source>
</evidence>
<dbReference type="PROSITE" id="PS51481">
    <property type="entry name" value="DHAK"/>
    <property type="match status" value="1"/>
</dbReference>
<dbReference type="Gene3D" id="3.40.50.10440">
    <property type="entry name" value="Dihydroxyacetone kinase, domain 1"/>
    <property type="match status" value="1"/>
</dbReference>
<dbReference type="Gene3D" id="3.30.1180.20">
    <property type="entry name" value="Dihydroxyacetone kinase, domain 2"/>
    <property type="match status" value="1"/>
</dbReference>
<dbReference type="NCBIfam" id="NF011049">
    <property type="entry name" value="PRK14479.1"/>
    <property type="match status" value="1"/>
</dbReference>
<organism evidence="7 8">
    <name type="scientific">Agromyces humatus</name>
    <dbReference type="NCBI Taxonomy" id="279573"/>
    <lineage>
        <taxon>Bacteria</taxon>
        <taxon>Bacillati</taxon>
        <taxon>Actinomycetota</taxon>
        <taxon>Actinomycetes</taxon>
        <taxon>Micrococcales</taxon>
        <taxon>Microbacteriaceae</taxon>
        <taxon>Agromyces</taxon>
    </lineage>
</organism>
<keyword evidence="1" id="KW-0808">Transferase</keyword>
<dbReference type="PROSITE" id="PS51480">
    <property type="entry name" value="DHAL"/>
    <property type="match status" value="1"/>
</dbReference>
<dbReference type="Pfam" id="PF02734">
    <property type="entry name" value="Dak2"/>
    <property type="match status" value="1"/>
</dbReference>
<dbReference type="RefSeq" id="WP_232499563.1">
    <property type="nucleotide sequence ID" value="NZ_BAAANH010000009.1"/>
</dbReference>
<dbReference type="SMART" id="SM01120">
    <property type="entry name" value="Dak2"/>
    <property type="match status" value="1"/>
</dbReference>
<dbReference type="InterPro" id="IPR036117">
    <property type="entry name" value="DhaL_dom_sf"/>
</dbReference>
<keyword evidence="8" id="KW-1185">Reference proteome</keyword>
<dbReference type="Pfam" id="PF02733">
    <property type="entry name" value="Dak1"/>
    <property type="match status" value="1"/>
</dbReference>
<sequence>MSHLITDAATFAADAIDGFVAANPRYVRRVDGGVVRSTVIPRGRVALVVGGGSGHYPAFAGVVGPGLAAGAVCGNIFASPATGQVSRVARAVERGAGVLLSYGNYAGDVLQFGQAEERLRGEGYDVRTVVVTDDIASAPASERHRRRGIAGDLTVFKIAGAAAEAGLSLDEVERLARLANERTRSLGVAFSGCTLPGADAPLFTVEAGMMAVGLGIHGEPGLEDLPAPTARGLAELLVSRLLAELPDGVDQARGSRAVVLLNGLGTFKYEELFTVFGAVASELETAGVDVVDAVCGELVTSLDMSGVSLTLLWVTDELAELWVAPADSPAFRRSAIDAEIDDAAIEVADVATGAAGEVDDAEQQRAAASALDLLRTAHAAIIEGAEEFGRIDAVAGDGDHGIGMSRGVTGALAAGERVVAQGGGIVRLLAESGEAWSEHGGGTSGALWGMALASAGTSIAADRTESAAGAGAADAAPDARAVARAVAAALAGVQRLGKAEVGDKTLIDAFAPFAVELMSAVDRGETLAAAWSRAADAAQAAADATAQLEPALGRARTHARRSLGHPDAGAVSFARIVTAVGQSLQA</sequence>